<evidence type="ECO:0000256" key="1">
    <source>
        <dbReference type="ARBA" id="ARBA00005495"/>
    </source>
</evidence>
<keyword evidence="7" id="KW-1185">Reference proteome</keyword>
<dbReference type="GO" id="GO:0046872">
    <property type="term" value="F:metal ion binding"/>
    <property type="evidence" value="ECO:0007669"/>
    <property type="project" value="UniProtKB-KW"/>
</dbReference>
<evidence type="ECO:0000256" key="2">
    <source>
        <dbReference type="ARBA" id="ARBA00022723"/>
    </source>
</evidence>
<organism evidence="6 7">
    <name type="scientific">Sulfuriferula nivalis</name>
    <dbReference type="NCBI Taxonomy" id="2675298"/>
    <lineage>
        <taxon>Bacteria</taxon>
        <taxon>Pseudomonadati</taxon>
        <taxon>Pseudomonadota</taxon>
        <taxon>Betaproteobacteria</taxon>
        <taxon>Nitrosomonadales</taxon>
        <taxon>Sulfuricellaceae</taxon>
        <taxon>Sulfuriferula</taxon>
    </lineage>
</organism>
<evidence type="ECO:0000313" key="7">
    <source>
        <dbReference type="Proteomes" id="UP000463939"/>
    </source>
</evidence>
<feature type="domain" description="CENP-V/GFA" evidence="5">
    <location>
        <begin position="2"/>
        <end position="67"/>
    </location>
</feature>
<dbReference type="PANTHER" id="PTHR33337:SF40">
    <property type="entry name" value="CENP-V_GFA DOMAIN-CONTAINING PROTEIN-RELATED"/>
    <property type="match status" value="1"/>
</dbReference>
<reference evidence="7" key="1">
    <citation type="submission" date="2019-11" db="EMBL/GenBank/DDBJ databases">
        <title>Isolation and characterization of a novel species in the genus Sulfuriferula.</title>
        <authorList>
            <person name="Mochizuki J."/>
            <person name="Kojima H."/>
            <person name="Fukui M."/>
        </authorList>
    </citation>
    <scope>NUCLEOTIDE SEQUENCE [LARGE SCALE GENOMIC DNA]</scope>
    <source>
        <strain evidence="7">SGTM</strain>
    </source>
</reference>
<dbReference type="AlphaFoldDB" id="A0A809RMS7"/>
<dbReference type="EMBL" id="AP021881">
    <property type="protein sequence ID" value="BBP02084.1"/>
    <property type="molecule type" value="Genomic_DNA"/>
</dbReference>
<dbReference type="InterPro" id="IPR006913">
    <property type="entry name" value="CENP-V/GFA"/>
</dbReference>
<name>A0A809RMS7_9PROT</name>
<dbReference type="Proteomes" id="UP000463939">
    <property type="component" value="Chromosome"/>
</dbReference>
<dbReference type="Gene3D" id="3.90.1590.10">
    <property type="entry name" value="glutathione-dependent formaldehyde- activating enzyme (gfa)"/>
    <property type="match status" value="1"/>
</dbReference>
<sequence>MRDHFRWLKGKEKLAAFESSPGKFRHFCSVCGSHLMAERITQPHVIVRVATLDEDPRSKPAMHIWCSHDVPWLQDDKDIPHFQEWQPGRGN</sequence>
<gene>
    <name evidence="6" type="ORF">SFSGTM_27920</name>
</gene>
<evidence type="ECO:0000256" key="4">
    <source>
        <dbReference type="ARBA" id="ARBA00023239"/>
    </source>
</evidence>
<dbReference type="SUPFAM" id="SSF51316">
    <property type="entry name" value="Mss4-like"/>
    <property type="match status" value="1"/>
</dbReference>
<evidence type="ECO:0000256" key="3">
    <source>
        <dbReference type="ARBA" id="ARBA00022833"/>
    </source>
</evidence>
<keyword evidence="3" id="KW-0862">Zinc</keyword>
<dbReference type="PANTHER" id="PTHR33337">
    <property type="entry name" value="GFA DOMAIN-CONTAINING PROTEIN"/>
    <property type="match status" value="1"/>
</dbReference>
<accession>A0A809RMS7</accession>
<comment type="similarity">
    <text evidence="1">Belongs to the Gfa family.</text>
</comment>
<protein>
    <recommendedName>
        <fullName evidence="5">CENP-V/GFA domain-containing protein</fullName>
    </recommendedName>
</protein>
<dbReference type="GO" id="GO:0016846">
    <property type="term" value="F:carbon-sulfur lyase activity"/>
    <property type="evidence" value="ECO:0007669"/>
    <property type="project" value="InterPro"/>
</dbReference>
<keyword evidence="2" id="KW-0479">Metal-binding</keyword>
<dbReference type="KEGG" id="sniv:SFSGTM_27920"/>
<dbReference type="Pfam" id="PF04828">
    <property type="entry name" value="GFA"/>
    <property type="match status" value="1"/>
</dbReference>
<keyword evidence="4" id="KW-0456">Lyase</keyword>
<evidence type="ECO:0000259" key="5">
    <source>
        <dbReference type="Pfam" id="PF04828"/>
    </source>
</evidence>
<proteinExistence type="inferred from homology"/>
<evidence type="ECO:0000313" key="6">
    <source>
        <dbReference type="EMBL" id="BBP02084.1"/>
    </source>
</evidence>
<dbReference type="InterPro" id="IPR011057">
    <property type="entry name" value="Mss4-like_sf"/>
</dbReference>